<keyword evidence="2" id="KW-1185">Reference proteome</keyword>
<organism evidence="1 2">
    <name type="scientific">Thelohanellus kitauei</name>
    <name type="common">Myxosporean</name>
    <dbReference type="NCBI Taxonomy" id="669202"/>
    <lineage>
        <taxon>Eukaryota</taxon>
        <taxon>Metazoa</taxon>
        <taxon>Cnidaria</taxon>
        <taxon>Myxozoa</taxon>
        <taxon>Myxosporea</taxon>
        <taxon>Bivalvulida</taxon>
        <taxon>Platysporina</taxon>
        <taxon>Myxobolidae</taxon>
        <taxon>Thelohanellus</taxon>
    </lineage>
</organism>
<dbReference type="EMBL" id="JWZT01001836">
    <property type="protein sequence ID" value="KII71206.1"/>
    <property type="molecule type" value="Genomic_DNA"/>
</dbReference>
<reference evidence="1 2" key="1">
    <citation type="journal article" date="2014" name="Genome Biol. Evol.">
        <title>The genome of the myxosporean Thelohanellus kitauei shows adaptations to nutrient acquisition within its fish host.</title>
        <authorList>
            <person name="Yang Y."/>
            <person name="Xiong J."/>
            <person name="Zhou Z."/>
            <person name="Huo F."/>
            <person name="Miao W."/>
            <person name="Ran C."/>
            <person name="Liu Y."/>
            <person name="Zhang J."/>
            <person name="Feng J."/>
            <person name="Wang M."/>
            <person name="Wang M."/>
            <person name="Wang L."/>
            <person name="Yao B."/>
        </authorList>
    </citation>
    <scope>NUCLEOTIDE SEQUENCE [LARGE SCALE GENOMIC DNA]</scope>
    <source>
        <strain evidence="1">Wuqing</strain>
    </source>
</reference>
<comment type="caution">
    <text evidence="1">The sequence shown here is derived from an EMBL/GenBank/DDBJ whole genome shotgun (WGS) entry which is preliminary data.</text>
</comment>
<evidence type="ECO:0000313" key="2">
    <source>
        <dbReference type="Proteomes" id="UP000031668"/>
    </source>
</evidence>
<proteinExistence type="predicted"/>
<sequence>MVLQQGYRPNFVPSAVSFIVYQITQTSYHCLPMKLCICTEHLQARTRLKRNIPCFSVFFLNIVCRSLTFDFIGQITYSLIDKHINEQPFLSLSKTSIYYLNDFIINMIFESKSHVLIFLTSNKELRALSCLINFHHLVHIDVAWFKYSHRQILCIFLSRLICL</sequence>
<evidence type="ECO:0000313" key="1">
    <source>
        <dbReference type="EMBL" id="KII71206.1"/>
    </source>
</evidence>
<gene>
    <name evidence="1" type="ORF">RF11_09230</name>
</gene>
<accession>A0A0C2MV46</accession>
<name>A0A0C2MV46_THEKT</name>
<dbReference type="AlphaFoldDB" id="A0A0C2MV46"/>
<dbReference type="Proteomes" id="UP000031668">
    <property type="component" value="Unassembled WGS sequence"/>
</dbReference>
<protein>
    <submittedName>
        <fullName evidence="1">Uncharacterized protein</fullName>
    </submittedName>
</protein>